<dbReference type="EMBL" id="OU912926">
    <property type="protein sequence ID" value="CAG9932945.1"/>
    <property type="molecule type" value="Genomic_DNA"/>
</dbReference>
<evidence type="ECO:0000313" key="1">
    <source>
        <dbReference type="EMBL" id="CAG9932945.1"/>
    </source>
</evidence>
<keyword evidence="2" id="KW-1185">Reference proteome</keyword>
<evidence type="ECO:0000313" key="2">
    <source>
        <dbReference type="Proteomes" id="UP000839052"/>
    </source>
</evidence>
<protein>
    <recommendedName>
        <fullName evidence="3">Transposase</fullName>
    </recommendedName>
</protein>
<proteinExistence type="predicted"/>
<evidence type="ECO:0008006" key="3">
    <source>
        <dbReference type="Google" id="ProtNLM"/>
    </source>
</evidence>
<gene>
    <name evidence="1" type="ORF">NTG6680_1692</name>
</gene>
<accession>A0ABN8AJV8</accession>
<sequence length="98" mass="11819">MNFNCYPAWTSTIRNHYWYLRYARGFDLVKIRKRYRYIASEKKRLQIESVDAELIRLLCRHMVNLKNQKAAERFWNALLKSSPKNLLNLPDNSIINLT</sequence>
<reference evidence="1 2" key="1">
    <citation type="submission" date="2021-10" db="EMBL/GenBank/DDBJ databases">
        <authorList>
            <person name="Koch H."/>
        </authorList>
    </citation>
    <scope>NUCLEOTIDE SEQUENCE [LARGE SCALE GENOMIC DNA]</scope>
    <source>
        <strain evidence="1">6680</strain>
    </source>
</reference>
<dbReference type="Proteomes" id="UP000839052">
    <property type="component" value="Chromosome"/>
</dbReference>
<name>A0ABN8AJV8_9PROT</name>
<organism evidence="1 2">
    <name type="scientific">Candidatus Nitrotoga arctica</name>
    <dbReference type="NCBI Taxonomy" id="453162"/>
    <lineage>
        <taxon>Bacteria</taxon>
        <taxon>Pseudomonadati</taxon>
        <taxon>Pseudomonadota</taxon>
        <taxon>Betaproteobacteria</taxon>
        <taxon>Nitrosomonadales</taxon>
        <taxon>Gallionellaceae</taxon>
        <taxon>Candidatus Nitrotoga</taxon>
    </lineage>
</organism>